<dbReference type="EC" id="1.1.2.3" evidence="19"/>
<dbReference type="GO" id="GO:0004460">
    <property type="term" value="F:L-lactate dehydrogenase (cytochrome) activity"/>
    <property type="evidence" value="ECO:0007669"/>
    <property type="project" value="UniProtKB-EC"/>
</dbReference>
<dbReference type="PROSITE" id="PS50255">
    <property type="entry name" value="CYTOCHROME_B5_2"/>
    <property type="match status" value="1"/>
</dbReference>
<comment type="subcellular location">
    <subcellularLocation>
        <location evidence="3">Mitochondrion intermembrane space</location>
    </subcellularLocation>
</comment>
<evidence type="ECO:0000259" key="25">
    <source>
        <dbReference type="PROSITE" id="PS50255"/>
    </source>
</evidence>
<dbReference type="InterPro" id="IPR037458">
    <property type="entry name" value="L-MDH/L-LDH_FMN-bd"/>
</dbReference>
<protein>
    <recommendedName>
        <fullName evidence="20">L-lactate dehydrogenase (cytochrome)</fullName>
        <ecNumber evidence="19">1.1.2.3</ecNumber>
    </recommendedName>
    <alternativeName>
        <fullName evidence="22">Cytochrome b2</fullName>
    </alternativeName>
    <alternativeName>
        <fullName evidence="21">Flavocytochrome b2</fullName>
    </alternativeName>
    <alternativeName>
        <fullName evidence="23">L-lactate ferricytochrome c oxidoreductase</fullName>
    </alternativeName>
</protein>
<evidence type="ECO:0000256" key="21">
    <source>
        <dbReference type="ARBA" id="ARBA00075949"/>
    </source>
</evidence>
<evidence type="ECO:0000256" key="13">
    <source>
        <dbReference type="ARBA" id="ARBA00023002"/>
    </source>
</evidence>
<comment type="cofactor">
    <cofactor evidence="1">
        <name>FMN</name>
        <dbReference type="ChEBI" id="CHEBI:58210"/>
    </cofactor>
</comment>
<dbReference type="CDD" id="cd02922">
    <property type="entry name" value="FCB2_FMN"/>
    <property type="match status" value="1"/>
</dbReference>
<evidence type="ECO:0000256" key="10">
    <source>
        <dbReference type="ARBA" id="ARBA00022723"/>
    </source>
</evidence>
<accession>A0A4C2E3I3</accession>
<keyword evidence="6" id="KW-0349">Heme</keyword>
<keyword evidence="10" id="KW-0479">Metal-binding</keyword>
<evidence type="ECO:0000313" key="27">
    <source>
        <dbReference type="EMBL" id="GCE98675.1"/>
    </source>
</evidence>
<dbReference type="InterPro" id="IPR037396">
    <property type="entry name" value="FMN_HAD"/>
</dbReference>
<dbReference type="GO" id="GO:0005758">
    <property type="term" value="C:mitochondrial intermembrane space"/>
    <property type="evidence" value="ECO:0007669"/>
    <property type="project" value="UniProtKB-SubCell"/>
</dbReference>
<evidence type="ECO:0000256" key="9">
    <source>
        <dbReference type="ARBA" id="ARBA00022660"/>
    </source>
</evidence>
<evidence type="ECO:0000256" key="11">
    <source>
        <dbReference type="ARBA" id="ARBA00022946"/>
    </source>
</evidence>
<comment type="similarity">
    <text evidence="17">In the C-terminal section; belongs to the FMN-dependent alpha-hydroxy acid dehydrogenase family.</text>
</comment>
<dbReference type="SUPFAM" id="SSF51395">
    <property type="entry name" value="FMN-linked oxidoreductases"/>
    <property type="match status" value="1"/>
</dbReference>
<evidence type="ECO:0000256" key="23">
    <source>
        <dbReference type="ARBA" id="ARBA00078938"/>
    </source>
</evidence>
<keyword evidence="5" id="KW-0813">Transport</keyword>
<proteinExistence type="inferred from homology"/>
<dbReference type="PROSITE" id="PS51349">
    <property type="entry name" value="FMN_HYDROXY_ACID_DH_2"/>
    <property type="match status" value="1"/>
</dbReference>
<sequence>MHLLDMLFRWKPVWQLSKVTVRSLRADAGFNGKRSLSGKTRDNKVWFHFPMSKNRRMAIALLIAAITAASTVEPFGGHLDNGTKVDMSKPAINPEEVAKHNSPGDCWVVIDGYVYDLSEFAPVHPGGPTIIKTNAGKDVSAIFDPLHAPDAIEKFIDPSKRLGPLDGSMPEELVCAPFSPGETAEDVKRKLELRARLPPLEAITNLYDFEFLASQILTKQAWAYYSSGADDEISMRENHSAYHRIFFKPKVLINVAKVDTKTEMLGVPVDLPFYVSATALCKLGNPAEGEKDIARGCGSGEKKIPQMVSTLASCSLEEVVDAGKEDQVRWFQLYVNEDRGVVDQLISNAEKLGFKGIFVTVDAPGLGNREKDSKVKFSGSSSGPNTVKKEDRDGGQENGESSGASKFLSKFIDPSLDWDDLVEMKKKTKLPIVVKGVQRVEDIVKAAEVGANGVVLSNHGGRQLDFSRSPIEVLAEAHPVLEERNFKDFDVFVDGGIRRGTDVVKALCLGAKGVGLGRPFLYANSAYGKEGVQKAIDILNFEIEMTMRFLGVTSIKQLGPEFLDTSNIKSRSVQVPKDYLYDKAYVSSDLINFAPPLEDEGGTTTPEDG</sequence>
<dbReference type="OrthoDB" id="1925334at2759"/>
<evidence type="ECO:0000256" key="4">
    <source>
        <dbReference type="ARBA" id="ARBA00011881"/>
    </source>
</evidence>
<keyword evidence="14" id="KW-0408">Iron</keyword>
<gene>
    <name evidence="27" type="primary">CYB2</name>
    <name evidence="27" type="ORF">ZYGM_002484</name>
</gene>
<name>A0A4C2E3I3_9SACH</name>
<evidence type="ECO:0000256" key="20">
    <source>
        <dbReference type="ARBA" id="ARBA00068515"/>
    </source>
</evidence>
<dbReference type="PROSITE" id="PS00557">
    <property type="entry name" value="FMN_HYDROXY_ACID_DH_1"/>
    <property type="match status" value="1"/>
</dbReference>
<comment type="catalytic activity">
    <reaction evidence="16">
        <text>(S)-lactate + 2 Fe(III)-[cytochrome c] = 2 Fe(II)-[cytochrome c] + pyruvate + 2 H(+)</text>
        <dbReference type="Rhea" id="RHEA:19909"/>
        <dbReference type="Rhea" id="RHEA-COMP:10350"/>
        <dbReference type="Rhea" id="RHEA-COMP:14399"/>
        <dbReference type="ChEBI" id="CHEBI:15361"/>
        <dbReference type="ChEBI" id="CHEBI:15378"/>
        <dbReference type="ChEBI" id="CHEBI:16651"/>
        <dbReference type="ChEBI" id="CHEBI:29033"/>
        <dbReference type="ChEBI" id="CHEBI:29034"/>
        <dbReference type="EC" id="1.1.2.3"/>
    </reaction>
    <physiologicalReaction direction="left-to-right" evidence="16">
        <dbReference type="Rhea" id="RHEA:19910"/>
    </physiologicalReaction>
</comment>
<evidence type="ECO:0000256" key="15">
    <source>
        <dbReference type="ARBA" id="ARBA00023128"/>
    </source>
</evidence>
<evidence type="ECO:0000256" key="6">
    <source>
        <dbReference type="ARBA" id="ARBA00022617"/>
    </source>
</evidence>
<evidence type="ECO:0000256" key="14">
    <source>
        <dbReference type="ARBA" id="ARBA00023004"/>
    </source>
</evidence>
<evidence type="ECO:0000256" key="12">
    <source>
        <dbReference type="ARBA" id="ARBA00022982"/>
    </source>
</evidence>
<keyword evidence="8" id="KW-0288">FMN</keyword>
<keyword evidence="15" id="KW-0496">Mitochondrion</keyword>
<comment type="cofactor">
    <cofactor evidence="2">
        <name>heme b</name>
        <dbReference type="ChEBI" id="CHEBI:60344"/>
    </cofactor>
</comment>
<dbReference type="FunFam" id="3.10.120.10:FF:000009">
    <property type="entry name" value="Cytochrome b2, mitochondrial, putative"/>
    <property type="match status" value="1"/>
</dbReference>
<dbReference type="PANTHER" id="PTHR10578:SF148">
    <property type="entry name" value="L-LACTATE DEHYDROGENASE (CYTOCHROME)"/>
    <property type="match status" value="1"/>
</dbReference>
<evidence type="ECO:0000256" key="2">
    <source>
        <dbReference type="ARBA" id="ARBA00001970"/>
    </source>
</evidence>
<dbReference type="Proteomes" id="UP000301737">
    <property type="component" value="Unassembled WGS sequence"/>
</dbReference>
<evidence type="ECO:0000256" key="19">
    <source>
        <dbReference type="ARBA" id="ARBA00066458"/>
    </source>
</evidence>
<dbReference type="Pfam" id="PF00173">
    <property type="entry name" value="Cyt-b5"/>
    <property type="match status" value="1"/>
</dbReference>
<dbReference type="EMBL" id="BIMX01000006">
    <property type="protein sequence ID" value="GCE98675.1"/>
    <property type="molecule type" value="Genomic_DNA"/>
</dbReference>
<evidence type="ECO:0000256" key="7">
    <source>
        <dbReference type="ARBA" id="ARBA00022630"/>
    </source>
</evidence>
<evidence type="ECO:0000256" key="8">
    <source>
        <dbReference type="ARBA" id="ARBA00022643"/>
    </source>
</evidence>
<evidence type="ECO:0000313" key="28">
    <source>
        <dbReference type="Proteomes" id="UP000301737"/>
    </source>
</evidence>
<evidence type="ECO:0000259" key="26">
    <source>
        <dbReference type="PROSITE" id="PS51349"/>
    </source>
</evidence>
<dbReference type="PANTHER" id="PTHR10578">
    <property type="entry name" value="S -2-HYDROXY-ACID OXIDASE-RELATED"/>
    <property type="match status" value="1"/>
</dbReference>
<keyword evidence="13" id="KW-0560">Oxidoreductase</keyword>
<dbReference type="SUPFAM" id="SSF55856">
    <property type="entry name" value="Cytochrome b5-like heme/steroid binding domain"/>
    <property type="match status" value="1"/>
</dbReference>
<dbReference type="GO" id="GO:0006089">
    <property type="term" value="P:lactate metabolic process"/>
    <property type="evidence" value="ECO:0007669"/>
    <property type="project" value="TreeGrafter"/>
</dbReference>
<dbReference type="InterPro" id="IPR008259">
    <property type="entry name" value="FMN_hydac_DH_AS"/>
</dbReference>
<evidence type="ECO:0000256" key="24">
    <source>
        <dbReference type="SAM" id="MobiDB-lite"/>
    </source>
</evidence>
<feature type="domain" description="Cytochrome b5 heme-binding" evidence="25">
    <location>
        <begin position="89"/>
        <end position="166"/>
    </location>
</feature>
<dbReference type="InterPro" id="IPR036400">
    <property type="entry name" value="Cyt_B5-like_heme/steroid_sf"/>
</dbReference>
<dbReference type="Gene3D" id="3.10.120.10">
    <property type="entry name" value="Cytochrome b5-like heme/steroid binding domain"/>
    <property type="match status" value="1"/>
</dbReference>
<dbReference type="InterPro" id="IPR000262">
    <property type="entry name" value="FMN-dep_DH"/>
</dbReference>
<dbReference type="InterPro" id="IPR013785">
    <property type="entry name" value="Aldolase_TIM"/>
</dbReference>
<evidence type="ECO:0000256" key="18">
    <source>
        <dbReference type="ARBA" id="ARBA00061589"/>
    </source>
</evidence>
<keyword evidence="7" id="KW-0285">Flavoprotein</keyword>
<evidence type="ECO:0000256" key="16">
    <source>
        <dbReference type="ARBA" id="ARBA00052399"/>
    </source>
</evidence>
<comment type="similarity">
    <text evidence="18">In the N-terminal section; belongs to the cytochrome b5 family.</text>
</comment>
<comment type="subunit">
    <text evidence="4">Homotetramer.</text>
</comment>
<reference evidence="27 28" key="1">
    <citation type="submission" date="2019-01" db="EMBL/GenBank/DDBJ databases">
        <title>Draft Genome Sequencing of Zygosaccharomyces mellis Ca-7.</title>
        <authorList>
            <person name="Shiwa Y."/>
            <person name="Kanesaki Y."/>
            <person name="Ishige T."/>
            <person name="Mura K."/>
            <person name="Hori T."/>
            <person name="Tamura T."/>
        </authorList>
    </citation>
    <scope>NUCLEOTIDE SEQUENCE [LARGE SCALE GENOMIC DNA]</scope>
    <source>
        <strain evidence="27 28">Ca-7</strain>
    </source>
</reference>
<keyword evidence="11" id="KW-0809">Transit peptide</keyword>
<dbReference type="FunFam" id="3.20.20.70:FF:000062">
    <property type="entry name" value="Cytochrome b2, mitochondrial, putative"/>
    <property type="match status" value="1"/>
</dbReference>
<dbReference type="AlphaFoldDB" id="A0A4C2E3I3"/>
<dbReference type="GO" id="GO:0046872">
    <property type="term" value="F:metal ion binding"/>
    <property type="evidence" value="ECO:0007669"/>
    <property type="project" value="UniProtKB-KW"/>
</dbReference>
<evidence type="ECO:0000256" key="3">
    <source>
        <dbReference type="ARBA" id="ARBA00004569"/>
    </source>
</evidence>
<evidence type="ECO:0000256" key="1">
    <source>
        <dbReference type="ARBA" id="ARBA00001917"/>
    </source>
</evidence>
<dbReference type="InterPro" id="IPR001199">
    <property type="entry name" value="Cyt_B5-like_heme/steroid-bd"/>
</dbReference>
<keyword evidence="12" id="KW-0249">Electron transport</keyword>
<dbReference type="Pfam" id="PF01070">
    <property type="entry name" value="FMN_dh"/>
    <property type="match status" value="1"/>
</dbReference>
<dbReference type="Gene3D" id="3.20.20.70">
    <property type="entry name" value="Aldolase class I"/>
    <property type="match status" value="1"/>
</dbReference>
<keyword evidence="28" id="KW-1185">Reference proteome</keyword>
<evidence type="ECO:0000256" key="17">
    <source>
        <dbReference type="ARBA" id="ARBA00061137"/>
    </source>
</evidence>
<evidence type="ECO:0000256" key="22">
    <source>
        <dbReference type="ARBA" id="ARBA00078774"/>
    </source>
</evidence>
<evidence type="ECO:0000256" key="5">
    <source>
        <dbReference type="ARBA" id="ARBA00022448"/>
    </source>
</evidence>
<keyword evidence="9" id="KW-0679">Respiratory chain</keyword>
<comment type="caution">
    <text evidence="27">The sequence shown here is derived from an EMBL/GenBank/DDBJ whole genome shotgun (WGS) entry which is preliminary data.</text>
</comment>
<dbReference type="SMART" id="SM01117">
    <property type="entry name" value="Cyt-b5"/>
    <property type="match status" value="1"/>
</dbReference>
<feature type="domain" description="FMN hydroxy acid dehydrogenase" evidence="26">
    <location>
        <begin position="198"/>
        <end position="568"/>
    </location>
</feature>
<organism evidence="27 28">
    <name type="scientific">Zygosaccharomyces mellis</name>
    <dbReference type="NCBI Taxonomy" id="42258"/>
    <lineage>
        <taxon>Eukaryota</taxon>
        <taxon>Fungi</taxon>
        <taxon>Dikarya</taxon>
        <taxon>Ascomycota</taxon>
        <taxon>Saccharomycotina</taxon>
        <taxon>Saccharomycetes</taxon>
        <taxon>Saccharomycetales</taxon>
        <taxon>Saccharomycetaceae</taxon>
        <taxon>Zygosaccharomyces</taxon>
    </lineage>
</organism>
<feature type="region of interest" description="Disordered" evidence="24">
    <location>
        <begin position="370"/>
        <end position="404"/>
    </location>
</feature>